<gene>
    <name evidence="1" type="ORF">MUK42_22381</name>
</gene>
<name>A0A9E7KBC4_9LILI</name>
<accession>A0A9E7KBC4</accession>
<organism evidence="1 2">
    <name type="scientific">Musa troglodytarum</name>
    <name type="common">fe'i banana</name>
    <dbReference type="NCBI Taxonomy" id="320322"/>
    <lineage>
        <taxon>Eukaryota</taxon>
        <taxon>Viridiplantae</taxon>
        <taxon>Streptophyta</taxon>
        <taxon>Embryophyta</taxon>
        <taxon>Tracheophyta</taxon>
        <taxon>Spermatophyta</taxon>
        <taxon>Magnoliopsida</taxon>
        <taxon>Liliopsida</taxon>
        <taxon>Zingiberales</taxon>
        <taxon>Musaceae</taxon>
        <taxon>Musa</taxon>
    </lineage>
</organism>
<sequence>MKANRAGRTKVELPLLLLCCSLSFLVGFFGSGLFLQGLPGDGWSRGRSMEEAGADEVELPAMPHGLTGESNPALIPFQVLFLYPHLCACDSDELAYREK</sequence>
<dbReference type="EMBL" id="CP097508">
    <property type="protein sequence ID" value="URE11437.1"/>
    <property type="molecule type" value="Genomic_DNA"/>
</dbReference>
<dbReference type="AlphaFoldDB" id="A0A9E7KBC4"/>
<keyword evidence="2" id="KW-1185">Reference proteome</keyword>
<proteinExistence type="predicted"/>
<evidence type="ECO:0000313" key="2">
    <source>
        <dbReference type="Proteomes" id="UP001055439"/>
    </source>
</evidence>
<dbReference type="Proteomes" id="UP001055439">
    <property type="component" value="Chromosome 6"/>
</dbReference>
<protein>
    <submittedName>
        <fullName evidence="1">Uncharacterized protein</fullName>
    </submittedName>
</protein>
<evidence type="ECO:0000313" key="1">
    <source>
        <dbReference type="EMBL" id="URE11437.1"/>
    </source>
</evidence>
<reference evidence="1" key="1">
    <citation type="submission" date="2022-05" db="EMBL/GenBank/DDBJ databases">
        <title>The Musa troglodytarum L. genome provides insights into the mechanism of non-climacteric behaviour and enrichment of carotenoids.</title>
        <authorList>
            <person name="Wang J."/>
        </authorList>
    </citation>
    <scope>NUCLEOTIDE SEQUENCE</scope>
    <source>
        <tissue evidence="1">Leaf</tissue>
    </source>
</reference>